<proteinExistence type="predicted"/>
<name>A0ABU0BEW6_9HYPH</name>
<sequence>MLESETVIGVPEVVHPPLAGAVIPFSGPDTRGEIGNPAAVWLSPEGSTTAVSDGAYLYDHAPMWTRRRRASAGGSARSRTPRRTGISAQAPELFRHRDGMF</sequence>
<evidence type="ECO:0000256" key="1">
    <source>
        <dbReference type="SAM" id="MobiDB-lite"/>
    </source>
</evidence>
<evidence type="ECO:0000313" key="2">
    <source>
        <dbReference type="EMBL" id="MDQ0303592.1"/>
    </source>
</evidence>
<evidence type="ECO:0000313" key="3">
    <source>
        <dbReference type="Proteomes" id="UP001224682"/>
    </source>
</evidence>
<protein>
    <submittedName>
        <fullName evidence="2">Uncharacterized protein</fullName>
    </submittedName>
</protein>
<organism evidence="2 3">
    <name type="scientific">Ancylobacter polymorphus</name>
    <dbReference type="NCBI Taxonomy" id="223390"/>
    <lineage>
        <taxon>Bacteria</taxon>
        <taxon>Pseudomonadati</taxon>
        <taxon>Pseudomonadota</taxon>
        <taxon>Alphaproteobacteria</taxon>
        <taxon>Hyphomicrobiales</taxon>
        <taxon>Xanthobacteraceae</taxon>
        <taxon>Ancylobacter</taxon>
    </lineage>
</organism>
<dbReference type="EMBL" id="JAUSUI010000005">
    <property type="protein sequence ID" value="MDQ0303592.1"/>
    <property type="molecule type" value="Genomic_DNA"/>
</dbReference>
<gene>
    <name evidence="2" type="ORF">J2S75_002626</name>
</gene>
<comment type="caution">
    <text evidence="2">The sequence shown here is derived from an EMBL/GenBank/DDBJ whole genome shotgun (WGS) entry which is preliminary data.</text>
</comment>
<accession>A0ABU0BEW6</accession>
<feature type="region of interest" description="Disordered" evidence="1">
    <location>
        <begin position="67"/>
        <end position="101"/>
    </location>
</feature>
<keyword evidence="3" id="KW-1185">Reference proteome</keyword>
<dbReference type="Proteomes" id="UP001224682">
    <property type="component" value="Unassembled WGS sequence"/>
</dbReference>
<dbReference type="RefSeq" id="WP_307020300.1">
    <property type="nucleotide sequence ID" value="NZ_JAUSUI010000005.1"/>
</dbReference>
<reference evidence="2 3" key="1">
    <citation type="submission" date="2023-07" db="EMBL/GenBank/DDBJ databases">
        <title>Genomic Encyclopedia of Type Strains, Phase IV (KMG-IV): sequencing the most valuable type-strain genomes for metagenomic binning, comparative biology and taxonomic classification.</title>
        <authorList>
            <person name="Goeker M."/>
        </authorList>
    </citation>
    <scope>NUCLEOTIDE SEQUENCE [LARGE SCALE GENOMIC DNA]</scope>
    <source>
        <strain evidence="2 3">DSM 2457</strain>
    </source>
</reference>